<sequence>MKWIAGVLLVGAVFIAGAFYGIDKNNEKTKEEPVVVTTQPEPDHERRAGQKPEKEARIENSAKNHCAPPYIEGEVPWISRLAGGVGEGIAVSFNGVIVVLSEMIQSGSS</sequence>
<evidence type="ECO:0000313" key="2">
    <source>
        <dbReference type="EMBL" id="QAS54134.1"/>
    </source>
</evidence>
<feature type="region of interest" description="Disordered" evidence="1">
    <location>
        <begin position="29"/>
        <end position="63"/>
    </location>
</feature>
<dbReference type="Proteomes" id="UP000287756">
    <property type="component" value="Chromosome"/>
</dbReference>
<feature type="compositionally biased region" description="Basic and acidic residues" evidence="1">
    <location>
        <begin position="41"/>
        <end position="62"/>
    </location>
</feature>
<dbReference type="AlphaFoldDB" id="A0A410MHD2"/>
<dbReference type="RefSeq" id="WP_128526405.1">
    <property type="nucleotide sequence ID" value="NZ_CP026118.1"/>
</dbReference>
<dbReference type="OrthoDB" id="2972658at2"/>
<protein>
    <submittedName>
        <fullName evidence="2">Uncharacterized protein</fullName>
    </submittedName>
</protein>
<organism evidence="2 3">
    <name type="scientific">Halobacillus litoralis</name>
    <dbReference type="NCBI Taxonomy" id="45668"/>
    <lineage>
        <taxon>Bacteria</taxon>
        <taxon>Bacillati</taxon>
        <taxon>Bacillota</taxon>
        <taxon>Bacilli</taxon>
        <taxon>Bacillales</taxon>
        <taxon>Bacillaceae</taxon>
        <taxon>Halobacillus</taxon>
    </lineage>
</organism>
<dbReference type="EMBL" id="CP026118">
    <property type="protein sequence ID" value="QAS54134.1"/>
    <property type="molecule type" value="Genomic_DNA"/>
</dbReference>
<reference evidence="2 3" key="1">
    <citation type="submission" date="2018-01" db="EMBL/GenBank/DDBJ databases">
        <title>The whole genome sequencing and assembly of Halobacillus litoralis ERB031 strain.</title>
        <authorList>
            <person name="Lee S.-J."/>
            <person name="Park M.-K."/>
            <person name="Kim J.-Y."/>
            <person name="Lee Y.-J."/>
            <person name="Yi H."/>
            <person name="Bahn Y.-S."/>
            <person name="Kim J.F."/>
            <person name="Lee D.-W."/>
        </authorList>
    </citation>
    <scope>NUCLEOTIDE SEQUENCE [LARGE SCALE GENOMIC DNA]</scope>
    <source>
        <strain evidence="2 3">ERB 031</strain>
    </source>
</reference>
<name>A0A410MHD2_9BACI</name>
<gene>
    <name evidence="2" type="ORF">HLI_18915</name>
</gene>
<accession>A0A410MHD2</accession>
<evidence type="ECO:0000256" key="1">
    <source>
        <dbReference type="SAM" id="MobiDB-lite"/>
    </source>
</evidence>
<dbReference type="KEGG" id="hli:HLI_18915"/>
<evidence type="ECO:0000313" key="3">
    <source>
        <dbReference type="Proteomes" id="UP000287756"/>
    </source>
</evidence>
<proteinExistence type="predicted"/>